<evidence type="ECO:0000256" key="1">
    <source>
        <dbReference type="SAM" id="MobiDB-lite"/>
    </source>
</evidence>
<comment type="caution">
    <text evidence="2">The sequence shown here is derived from an EMBL/GenBank/DDBJ whole genome shotgun (WGS) entry which is preliminary data.</text>
</comment>
<dbReference type="EMBL" id="JBBNAG010000006">
    <property type="protein sequence ID" value="KAK9125211.1"/>
    <property type="molecule type" value="Genomic_DNA"/>
</dbReference>
<dbReference type="AlphaFoldDB" id="A0AAP0J0I6"/>
<feature type="region of interest" description="Disordered" evidence="1">
    <location>
        <begin position="68"/>
        <end position="90"/>
    </location>
</feature>
<name>A0AAP0J0I6_9MAGN</name>
<evidence type="ECO:0000313" key="3">
    <source>
        <dbReference type="Proteomes" id="UP001419268"/>
    </source>
</evidence>
<protein>
    <submittedName>
        <fullName evidence="2">Uncharacterized protein</fullName>
    </submittedName>
</protein>
<accession>A0AAP0J0I6</accession>
<gene>
    <name evidence="2" type="ORF">Scep_014057</name>
</gene>
<organism evidence="2 3">
    <name type="scientific">Stephania cephalantha</name>
    <dbReference type="NCBI Taxonomy" id="152367"/>
    <lineage>
        <taxon>Eukaryota</taxon>
        <taxon>Viridiplantae</taxon>
        <taxon>Streptophyta</taxon>
        <taxon>Embryophyta</taxon>
        <taxon>Tracheophyta</taxon>
        <taxon>Spermatophyta</taxon>
        <taxon>Magnoliopsida</taxon>
        <taxon>Ranunculales</taxon>
        <taxon>Menispermaceae</taxon>
        <taxon>Menispermoideae</taxon>
        <taxon>Cissampelideae</taxon>
        <taxon>Stephania</taxon>
    </lineage>
</organism>
<proteinExistence type="predicted"/>
<reference evidence="2 3" key="1">
    <citation type="submission" date="2024-01" db="EMBL/GenBank/DDBJ databases">
        <title>Genome assemblies of Stephania.</title>
        <authorList>
            <person name="Yang L."/>
        </authorList>
    </citation>
    <scope>NUCLEOTIDE SEQUENCE [LARGE SCALE GENOMIC DNA]</scope>
    <source>
        <strain evidence="2">JXDWG</strain>
        <tissue evidence="2">Leaf</tissue>
    </source>
</reference>
<keyword evidence="3" id="KW-1185">Reference proteome</keyword>
<dbReference type="Proteomes" id="UP001419268">
    <property type="component" value="Unassembled WGS sequence"/>
</dbReference>
<sequence length="117" mass="12243">MARSLAPARLHLGAFLGTSTVAPWHGHDNTLAWARNGLTSTIRKGVSFSRGGMGMKARETLEHALGGHARARPKDHGASHPEPVGLGLDRAPASTQGCLGAQLGTTKQTMSLKQCVP</sequence>
<evidence type="ECO:0000313" key="2">
    <source>
        <dbReference type="EMBL" id="KAK9125211.1"/>
    </source>
</evidence>